<comment type="caution">
    <text evidence="2">The sequence shown here is derived from an EMBL/GenBank/DDBJ whole genome shotgun (WGS) entry which is preliminary data.</text>
</comment>
<evidence type="ECO:0000313" key="2">
    <source>
        <dbReference type="EMBL" id="GKU90002.1"/>
    </source>
</evidence>
<dbReference type="AlphaFoldDB" id="A0AAV5HWB4"/>
<sequence>MINSGCLTSRRGPHEPGMDCLSQQESQSETLEIPSGTSAVVTALSASGLATDEFRFVGFLFKHAGSWKERLIVSTNEARTQIFYFPLHQLCQFLEESSSIFGVLSFGGALWEKPKKHFQHANQREKLHSSEGKAKCVEETPSECQLES</sequence>
<feature type="region of interest" description="Disordered" evidence="1">
    <location>
        <begin position="124"/>
        <end position="148"/>
    </location>
</feature>
<dbReference type="GO" id="GO:0008168">
    <property type="term" value="F:methyltransferase activity"/>
    <property type="evidence" value="ECO:0007669"/>
    <property type="project" value="InterPro"/>
</dbReference>
<feature type="compositionally biased region" description="Basic and acidic residues" evidence="1">
    <location>
        <begin position="124"/>
        <end position="138"/>
    </location>
</feature>
<protein>
    <submittedName>
        <fullName evidence="2">Uncharacterized protein</fullName>
    </submittedName>
</protein>
<dbReference type="EMBL" id="BPVZ01000004">
    <property type="protein sequence ID" value="GKU90002.1"/>
    <property type="molecule type" value="Genomic_DNA"/>
</dbReference>
<reference evidence="2 3" key="1">
    <citation type="journal article" date="2021" name="Commun. Biol.">
        <title>The genome of Shorea leprosula (Dipterocarpaceae) highlights the ecological relevance of drought in aseasonal tropical rainforests.</title>
        <authorList>
            <person name="Ng K.K.S."/>
            <person name="Kobayashi M.J."/>
            <person name="Fawcett J.A."/>
            <person name="Hatakeyama M."/>
            <person name="Paape T."/>
            <person name="Ng C.H."/>
            <person name="Ang C.C."/>
            <person name="Tnah L.H."/>
            <person name="Lee C.T."/>
            <person name="Nishiyama T."/>
            <person name="Sese J."/>
            <person name="O'Brien M.J."/>
            <person name="Copetti D."/>
            <person name="Mohd Noor M.I."/>
            <person name="Ong R.C."/>
            <person name="Putra M."/>
            <person name="Sireger I.Z."/>
            <person name="Indrioko S."/>
            <person name="Kosugi Y."/>
            <person name="Izuno A."/>
            <person name="Isagi Y."/>
            <person name="Lee S.L."/>
            <person name="Shimizu K.K."/>
        </authorList>
    </citation>
    <scope>NUCLEOTIDE SEQUENCE [LARGE SCALE GENOMIC DNA]</scope>
    <source>
        <strain evidence="2">214</strain>
    </source>
</reference>
<proteinExistence type="predicted"/>
<organism evidence="2 3">
    <name type="scientific">Rubroshorea leprosula</name>
    <dbReference type="NCBI Taxonomy" id="152421"/>
    <lineage>
        <taxon>Eukaryota</taxon>
        <taxon>Viridiplantae</taxon>
        <taxon>Streptophyta</taxon>
        <taxon>Embryophyta</taxon>
        <taxon>Tracheophyta</taxon>
        <taxon>Spermatophyta</taxon>
        <taxon>Magnoliopsida</taxon>
        <taxon>eudicotyledons</taxon>
        <taxon>Gunneridae</taxon>
        <taxon>Pentapetalae</taxon>
        <taxon>rosids</taxon>
        <taxon>malvids</taxon>
        <taxon>Malvales</taxon>
        <taxon>Dipterocarpaceae</taxon>
        <taxon>Rubroshorea</taxon>
    </lineage>
</organism>
<dbReference type="SUPFAM" id="SSF53790">
    <property type="entry name" value="Tetrapyrrole methylase"/>
    <property type="match status" value="1"/>
</dbReference>
<name>A0AAV5HWB4_9ROSI</name>
<dbReference type="InterPro" id="IPR014776">
    <property type="entry name" value="4pyrrole_Mease_sub2"/>
</dbReference>
<evidence type="ECO:0000313" key="3">
    <source>
        <dbReference type="Proteomes" id="UP001054252"/>
    </source>
</evidence>
<gene>
    <name evidence="2" type="ORF">SLEP1_g4060</name>
</gene>
<dbReference type="Gene3D" id="3.30.950.10">
    <property type="entry name" value="Methyltransferase, Cobalt-precorrin-4 Transmethylase, Domain 2"/>
    <property type="match status" value="1"/>
</dbReference>
<dbReference type="InterPro" id="IPR008189">
    <property type="entry name" value="rRNA_ssu_MeTfrase_I"/>
</dbReference>
<keyword evidence="3" id="KW-1185">Reference proteome</keyword>
<feature type="region of interest" description="Disordered" evidence="1">
    <location>
        <begin position="1"/>
        <end position="27"/>
    </location>
</feature>
<evidence type="ECO:0000256" key="1">
    <source>
        <dbReference type="SAM" id="MobiDB-lite"/>
    </source>
</evidence>
<dbReference type="InterPro" id="IPR035996">
    <property type="entry name" value="4pyrrol_Methylase_sf"/>
</dbReference>
<accession>A0AAV5HWB4</accession>
<dbReference type="PANTHER" id="PTHR46111:SF1">
    <property type="entry name" value="RIBOSOMAL RNA SMALL SUBUNIT METHYLTRANSFERASE I"/>
    <property type="match status" value="1"/>
</dbReference>
<dbReference type="PANTHER" id="PTHR46111">
    <property type="entry name" value="RIBOSOMAL RNA SMALL SUBUNIT METHYLTRANSFERASE I"/>
    <property type="match status" value="1"/>
</dbReference>
<dbReference type="Proteomes" id="UP001054252">
    <property type="component" value="Unassembled WGS sequence"/>
</dbReference>